<dbReference type="EMBL" id="OIVN01002452">
    <property type="protein sequence ID" value="SPD03805.1"/>
    <property type="molecule type" value="Genomic_DNA"/>
</dbReference>
<dbReference type="InterPro" id="IPR001878">
    <property type="entry name" value="Znf_CCHC"/>
</dbReference>
<gene>
    <name evidence="3" type="ORF">FSB_LOCUS31687</name>
</gene>
<dbReference type="Pfam" id="PF14392">
    <property type="entry name" value="zf-CCHC_4"/>
    <property type="match status" value="1"/>
</dbReference>
<keyword evidence="1" id="KW-0479">Metal-binding</keyword>
<evidence type="ECO:0000313" key="3">
    <source>
        <dbReference type="EMBL" id="SPD03805.1"/>
    </source>
</evidence>
<keyword evidence="1" id="KW-0862">Zinc</keyword>
<dbReference type="AlphaFoldDB" id="A0A2N9GW51"/>
<reference evidence="3" key="1">
    <citation type="submission" date="2018-02" db="EMBL/GenBank/DDBJ databases">
        <authorList>
            <person name="Cohen D.B."/>
            <person name="Kent A.D."/>
        </authorList>
    </citation>
    <scope>NUCLEOTIDE SEQUENCE</scope>
</reference>
<dbReference type="InterPro" id="IPR025836">
    <property type="entry name" value="Zn_knuckle_CX2CX4HX4C"/>
</dbReference>
<dbReference type="PANTHER" id="PTHR33116">
    <property type="entry name" value="REVERSE TRANSCRIPTASE ZINC-BINDING DOMAIN-CONTAINING PROTEIN-RELATED-RELATED"/>
    <property type="match status" value="1"/>
</dbReference>
<organism evidence="3">
    <name type="scientific">Fagus sylvatica</name>
    <name type="common">Beechnut</name>
    <dbReference type="NCBI Taxonomy" id="28930"/>
    <lineage>
        <taxon>Eukaryota</taxon>
        <taxon>Viridiplantae</taxon>
        <taxon>Streptophyta</taxon>
        <taxon>Embryophyta</taxon>
        <taxon>Tracheophyta</taxon>
        <taxon>Spermatophyta</taxon>
        <taxon>Magnoliopsida</taxon>
        <taxon>eudicotyledons</taxon>
        <taxon>Gunneridae</taxon>
        <taxon>Pentapetalae</taxon>
        <taxon>rosids</taxon>
        <taxon>fabids</taxon>
        <taxon>Fagales</taxon>
        <taxon>Fagaceae</taxon>
        <taxon>Fagus</taxon>
    </lineage>
</organism>
<dbReference type="Pfam" id="PF00078">
    <property type="entry name" value="RVT_1"/>
    <property type="match status" value="1"/>
</dbReference>
<accession>A0A2N9GW51</accession>
<protein>
    <recommendedName>
        <fullName evidence="2">CCHC-type domain-containing protein</fullName>
    </recommendedName>
</protein>
<evidence type="ECO:0000259" key="2">
    <source>
        <dbReference type="PROSITE" id="PS50158"/>
    </source>
</evidence>
<dbReference type="InterPro" id="IPR000477">
    <property type="entry name" value="RT_dom"/>
</dbReference>
<dbReference type="GO" id="GO:0008270">
    <property type="term" value="F:zinc ion binding"/>
    <property type="evidence" value="ECO:0007669"/>
    <property type="project" value="UniProtKB-KW"/>
</dbReference>
<keyword evidence="1" id="KW-0863">Zinc-finger</keyword>
<name>A0A2N9GW51_FAGSY</name>
<dbReference type="PANTHER" id="PTHR33116:SF86">
    <property type="entry name" value="REVERSE TRANSCRIPTASE DOMAIN-CONTAINING PROTEIN"/>
    <property type="match status" value="1"/>
</dbReference>
<proteinExistence type="predicted"/>
<dbReference type="GO" id="GO:0003676">
    <property type="term" value="F:nucleic acid binding"/>
    <property type="evidence" value="ECO:0007669"/>
    <property type="project" value="InterPro"/>
</dbReference>
<feature type="domain" description="CCHC-type" evidence="2">
    <location>
        <begin position="71"/>
        <end position="84"/>
    </location>
</feature>
<evidence type="ECO:0000256" key="1">
    <source>
        <dbReference type="PROSITE-ProRule" id="PRU00047"/>
    </source>
</evidence>
<dbReference type="PROSITE" id="PS50158">
    <property type="entry name" value="ZF_CCHC"/>
    <property type="match status" value="1"/>
</dbReference>
<sequence>MKDNINRIAQQIGRIIDVDFTDEPKPHWKKFVRVKVEVDVTIPLQFGMFLPRPGLPDLWIGLKYEKFFDLCYKCAIFGHAKKDCGHPKMLVSNQYGIKFPAFGDWLRTEYKKQPPDIYEKTFSSWECPLEDGSTKDIPESVPEIQAMQDDNQVSDGGPRPIRDKDHGAISDTNSYGEVPLQYQSLAVEDVDTTKQKLTGMPRPHGEVLFLAQLMAKSLQQDHRPLNLCMETTDQLDNQNVGIHNLSSVASGKAGGIGLFISSLLVLVNGGKSNFFHPSRGLRQGDPLSPYLFILCQEILSRLIDREQAAGTVSGVKMNRGGPDFTNVLFADDIMLFSKAFNRDVFALNNCLEKYCTWSGQLINRSKLGIIFSKMVQLNQKRRLKNELQMKKVPDNAYYLGAPLFNSRSRTKDFKFLQDKMEARLKGWRSKSLSWVGRNILIRLEGLEDGYGIKHETIEIEEIETTESLARRS</sequence>